<dbReference type="OrthoDB" id="200204at2759"/>
<feature type="non-terminal residue" evidence="5">
    <location>
        <position position="1"/>
    </location>
</feature>
<sequence length="326" mass="36212">GTFFVFFGLTEPARHCAGHTTREAVHLTSFSSPVARKRTASANKHAYKPLHAAARRRRSASAQAMAALDLNDRPFTCPTCKTPGFPSLEALGDHAAECIPKEPVDPRWKQGARVKVVGLKAAKQHNGKLGTLGEPSDGRWAVALDGSGRKLAVKRGNLQLVDEVQREPKTLERHHQLLAEFDGSRDPDTLALYYHARDKAFDAYNASEYTSQLLRYYQHNLRVVCVSPRRIRGNDYALVQLRHDDDERNSLCELAFQCQRSFCGVSILVKQRCFTCGRPGAPACVCACAFFCSERCSAEASSSHTDLCQRIRAFPCSVEEEVLTIF</sequence>
<organism evidence="5 6">
    <name type="scientific">Pelagomonas calceolata</name>
    <dbReference type="NCBI Taxonomy" id="35677"/>
    <lineage>
        <taxon>Eukaryota</taxon>
        <taxon>Sar</taxon>
        <taxon>Stramenopiles</taxon>
        <taxon>Ochrophyta</taxon>
        <taxon>Pelagophyceae</taxon>
        <taxon>Pelagomonadales</taxon>
        <taxon>Pelagomonadaceae</taxon>
        <taxon>Pelagomonas</taxon>
    </lineage>
</organism>
<dbReference type="InterPro" id="IPR002893">
    <property type="entry name" value="Znf_MYND"/>
</dbReference>
<dbReference type="Proteomes" id="UP000789595">
    <property type="component" value="Unassembled WGS sequence"/>
</dbReference>
<accession>A0A8J2SHD7</accession>
<keyword evidence="2" id="KW-0863">Zinc-finger</keyword>
<evidence type="ECO:0000313" key="5">
    <source>
        <dbReference type="EMBL" id="CAH0372173.1"/>
    </source>
</evidence>
<dbReference type="PROSITE" id="PS01360">
    <property type="entry name" value="ZF_MYND_1"/>
    <property type="match status" value="1"/>
</dbReference>
<dbReference type="EMBL" id="CAKKNE010000003">
    <property type="protein sequence ID" value="CAH0372173.1"/>
    <property type="molecule type" value="Genomic_DNA"/>
</dbReference>
<name>A0A8J2SHD7_9STRA</name>
<feature type="domain" description="MYND-type" evidence="4">
    <location>
        <begin position="273"/>
        <end position="308"/>
    </location>
</feature>
<evidence type="ECO:0000256" key="3">
    <source>
        <dbReference type="ARBA" id="ARBA00022833"/>
    </source>
</evidence>
<protein>
    <recommendedName>
        <fullName evidence="4">MYND-type domain-containing protein</fullName>
    </recommendedName>
</protein>
<dbReference type="GO" id="GO:0008270">
    <property type="term" value="F:zinc ion binding"/>
    <property type="evidence" value="ECO:0007669"/>
    <property type="project" value="UniProtKB-KW"/>
</dbReference>
<keyword evidence="1" id="KW-0479">Metal-binding</keyword>
<gene>
    <name evidence="5" type="ORF">PECAL_3P21540</name>
</gene>
<evidence type="ECO:0000256" key="1">
    <source>
        <dbReference type="ARBA" id="ARBA00022723"/>
    </source>
</evidence>
<reference evidence="5" key="1">
    <citation type="submission" date="2021-11" db="EMBL/GenBank/DDBJ databases">
        <authorList>
            <consortium name="Genoscope - CEA"/>
            <person name="William W."/>
        </authorList>
    </citation>
    <scope>NUCLEOTIDE SEQUENCE</scope>
</reference>
<comment type="caution">
    <text evidence="5">The sequence shown here is derived from an EMBL/GenBank/DDBJ whole genome shotgun (WGS) entry which is preliminary data.</text>
</comment>
<keyword evidence="6" id="KW-1185">Reference proteome</keyword>
<proteinExistence type="predicted"/>
<keyword evidence="3" id="KW-0862">Zinc</keyword>
<evidence type="ECO:0000313" key="6">
    <source>
        <dbReference type="Proteomes" id="UP000789595"/>
    </source>
</evidence>
<dbReference type="AlphaFoldDB" id="A0A8J2SHD7"/>
<evidence type="ECO:0000256" key="2">
    <source>
        <dbReference type="ARBA" id="ARBA00022771"/>
    </source>
</evidence>
<evidence type="ECO:0000259" key="4">
    <source>
        <dbReference type="PROSITE" id="PS01360"/>
    </source>
</evidence>